<evidence type="ECO:0000313" key="2">
    <source>
        <dbReference type="EMBL" id="TXK37406.1"/>
    </source>
</evidence>
<dbReference type="Proteomes" id="UP000321926">
    <property type="component" value="Unassembled WGS sequence"/>
</dbReference>
<dbReference type="RefSeq" id="WP_147922666.1">
    <property type="nucleotide sequence ID" value="NZ_VRTY01000061.1"/>
</dbReference>
<protein>
    <submittedName>
        <fullName evidence="2">Uncharacterized protein</fullName>
    </submittedName>
</protein>
<dbReference type="OrthoDB" id="2651079at2"/>
<reference evidence="2 3" key="1">
    <citation type="submission" date="2019-08" db="EMBL/GenBank/DDBJ databases">
        <authorList>
            <person name="Shi S."/>
        </authorList>
    </citation>
    <scope>NUCLEOTIDE SEQUENCE [LARGE SCALE GENOMIC DNA]</scope>
    <source>
        <strain evidence="2 3">GY10130</strain>
    </source>
</reference>
<proteinExistence type="predicted"/>
<feature type="signal peptide" evidence="1">
    <location>
        <begin position="1"/>
        <end position="16"/>
    </location>
</feature>
<evidence type="ECO:0000313" key="3">
    <source>
        <dbReference type="Proteomes" id="UP000321926"/>
    </source>
</evidence>
<dbReference type="EMBL" id="VRTY01000061">
    <property type="protein sequence ID" value="TXK37406.1"/>
    <property type="molecule type" value="Genomic_DNA"/>
</dbReference>
<evidence type="ECO:0000256" key="1">
    <source>
        <dbReference type="SAM" id="SignalP"/>
    </source>
</evidence>
<feature type="chain" id="PRO_5022875935" evidence="1">
    <location>
        <begin position="17"/>
        <end position="134"/>
    </location>
</feature>
<dbReference type="AlphaFoldDB" id="A0A5C8JK34"/>
<gene>
    <name evidence="2" type="ORF">FVR03_15465</name>
</gene>
<comment type="caution">
    <text evidence="2">The sequence shown here is derived from an EMBL/GenBank/DDBJ whole genome shotgun (WGS) entry which is preliminary data.</text>
</comment>
<organism evidence="2 3">
    <name type="scientific">Pontibacter qinzhouensis</name>
    <dbReference type="NCBI Taxonomy" id="2603253"/>
    <lineage>
        <taxon>Bacteria</taxon>
        <taxon>Pseudomonadati</taxon>
        <taxon>Bacteroidota</taxon>
        <taxon>Cytophagia</taxon>
        <taxon>Cytophagales</taxon>
        <taxon>Hymenobacteraceae</taxon>
        <taxon>Pontibacter</taxon>
    </lineage>
</organism>
<sequence>MKNILLLCLLSLLLLASTCRTEKLERELLEVTWLHSFEEDEGDTLVFRPNTYDFPPSRGRTGFAIENKGVFKEYLIAPTDGLEEHVGQWTHGEKKALQIRFKGEKPAVENYTLEIVSIRDKVLKVKKAPLATAE</sequence>
<keyword evidence="3" id="KW-1185">Reference proteome</keyword>
<name>A0A5C8JK34_9BACT</name>
<accession>A0A5C8JK34</accession>
<keyword evidence="1" id="KW-0732">Signal</keyword>